<dbReference type="OrthoDB" id="6379939at2759"/>
<feature type="compositionally biased region" description="Basic residues" evidence="1">
    <location>
        <begin position="258"/>
        <end position="280"/>
    </location>
</feature>
<proteinExistence type="predicted"/>
<comment type="caution">
    <text evidence="2">The sequence shown here is derived from an EMBL/GenBank/DDBJ whole genome shotgun (WGS) entry which is preliminary data.</text>
</comment>
<feature type="compositionally biased region" description="Polar residues" evidence="1">
    <location>
        <begin position="1"/>
        <end position="11"/>
    </location>
</feature>
<protein>
    <submittedName>
        <fullName evidence="2">Uncharacterized protein</fullName>
    </submittedName>
</protein>
<evidence type="ECO:0000256" key="1">
    <source>
        <dbReference type="SAM" id="MobiDB-lite"/>
    </source>
</evidence>
<organism evidence="2 3">
    <name type="scientific">Penaeus vannamei</name>
    <name type="common">Whiteleg shrimp</name>
    <name type="synonym">Litopenaeus vannamei</name>
    <dbReference type="NCBI Taxonomy" id="6689"/>
    <lineage>
        <taxon>Eukaryota</taxon>
        <taxon>Metazoa</taxon>
        <taxon>Ecdysozoa</taxon>
        <taxon>Arthropoda</taxon>
        <taxon>Crustacea</taxon>
        <taxon>Multicrustacea</taxon>
        <taxon>Malacostraca</taxon>
        <taxon>Eumalacostraca</taxon>
        <taxon>Eucarida</taxon>
        <taxon>Decapoda</taxon>
        <taxon>Dendrobranchiata</taxon>
        <taxon>Penaeoidea</taxon>
        <taxon>Penaeidae</taxon>
        <taxon>Penaeus</taxon>
    </lineage>
</organism>
<feature type="compositionally biased region" description="Basic and acidic residues" evidence="1">
    <location>
        <begin position="121"/>
        <end position="137"/>
    </location>
</feature>
<name>A0A423SEE4_PENVA</name>
<feature type="region of interest" description="Disordered" evidence="1">
    <location>
        <begin position="1"/>
        <end position="280"/>
    </location>
</feature>
<evidence type="ECO:0000313" key="2">
    <source>
        <dbReference type="EMBL" id="ROT62587.1"/>
    </source>
</evidence>
<dbReference type="EMBL" id="QCYY01003621">
    <property type="protein sequence ID" value="ROT62587.1"/>
    <property type="molecule type" value="Genomic_DNA"/>
</dbReference>
<sequence>MSSAESSTEECIQTPERGETPVTGPWRVAEEAPPPPEDVNNLTWEHFPVIEDSPEEPQTPEEEVQEPSILSIGPHEITYKRKTTQDAEDTDTHIPPDEGTKWNKSATSVFLAGFSGSCLTGKKEKEKEAKEKAEKTTNTRRHKGTRECPTTKRSHKSAPEEKVQDTGNDGGTEAGPEEEHLEPTPTSPTKECQGKQGKRYPTNTPSGLPEKTLPPPRFPKERVVPQPSEEHIQVAGTEEPPQGKKTQHGKQIQWLGRPSKRKLPVGNRKKRRKTVARRRSKQLGMELVVHGRPVLRLQLPTRPVDRLLTTYLTPLLDLLPERLQDTTSFLQKMRDAKRYPGAILFSFDIVSLYPSIPQEEAAYVVANFYEQNFSYVEERLFSDFNMAAPPPYLIKEGIDHVLGGTLLRFKTQVLQTRKGNSHRSLSIGGGS</sequence>
<feature type="compositionally biased region" description="Basic and acidic residues" evidence="1">
    <location>
        <begin position="218"/>
        <end position="232"/>
    </location>
</feature>
<reference evidence="2 3" key="2">
    <citation type="submission" date="2019-01" db="EMBL/GenBank/DDBJ databases">
        <title>The decoding of complex shrimp genome reveals the adaptation for benthos swimmer, frequently molting mechanism and breeding impact on genome.</title>
        <authorList>
            <person name="Sun Y."/>
            <person name="Gao Y."/>
            <person name="Yu Y."/>
        </authorList>
    </citation>
    <scope>NUCLEOTIDE SEQUENCE [LARGE SCALE GENOMIC DNA]</scope>
    <source>
        <tissue evidence="2">Muscle</tissue>
    </source>
</reference>
<feature type="compositionally biased region" description="Basic and acidic residues" evidence="1">
    <location>
        <begin position="77"/>
        <end position="101"/>
    </location>
</feature>
<feature type="compositionally biased region" description="Acidic residues" evidence="1">
    <location>
        <begin position="52"/>
        <end position="65"/>
    </location>
</feature>
<keyword evidence="3" id="KW-1185">Reference proteome</keyword>
<dbReference type="AlphaFoldDB" id="A0A423SEE4"/>
<gene>
    <name evidence="2" type="ORF">C7M84_019572</name>
</gene>
<accession>A0A423SEE4</accession>
<evidence type="ECO:0000313" key="3">
    <source>
        <dbReference type="Proteomes" id="UP000283509"/>
    </source>
</evidence>
<dbReference type="Proteomes" id="UP000283509">
    <property type="component" value="Unassembled WGS sequence"/>
</dbReference>
<reference evidence="2 3" key="1">
    <citation type="submission" date="2018-04" db="EMBL/GenBank/DDBJ databases">
        <authorList>
            <person name="Zhang X."/>
            <person name="Yuan J."/>
            <person name="Li F."/>
            <person name="Xiang J."/>
        </authorList>
    </citation>
    <scope>NUCLEOTIDE SEQUENCE [LARGE SCALE GENOMIC DNA]</scope>
    <source>
        <tissue evidence="2">Muscle</tissue>
    </source>
</reference>